<proteinExistence type="predicted"/>
<dbReference type="EMBL" id="JAPVEA010000008">
    <property type="protein sequence ID" value="KAJ5439077.1"/>
    <property type="molecule type" value="Genomic_DNA"/>
</dbReference>
<protein>
    <submittedName>
        <fullName evidence="1">Uncharacterized protein</fullName>
    </submittedName>
</protein>
<evidence type="ECO:0000313" key="2">
    <source>
        <dbReference type="Proteomes" id="UP001213681"/>
    </source>
</evidence>
<name>A0AAD6FZY1_9EURO</name>
<keyword evidence="2" id="KW-1185">Reference proteome</keyword>
<dbReference type="Proteomes" id="UP001213681">
    <property type="component" value="Unassembled WGS sequence"/>
</dbReference>
<sequence length="224" mass="24522">MSAPTNITTPVFAARDISLLVSGYAQDNFHQWGTLGLLEQVLGQGPYIAITDWELNELMAQFFCVINPNSPQPGILRIIMTPEFIWLGLHAVQTSAPLPLANYSRHLLAAIRDSPLATEVMAFKNLHFDNEWMDLLRALLAHVGSKQGSLALATMTMAVVPAAMPANVPAPVFVLPAQAVAPEIPMIDYVPIVVPPPVIDPHYGGGVMITGRDGKEVPRHRWRY</sequence>
<comment type="caution">
    <text evidence="1">The sequence shown here is derived from an EMBL/GenBank/DDBJ whole genome shotgun (WGS) entry which is preliminary data.</text>
</comment>
<organism evidence="1 2">
    <name type="scientific">Penicillium daleae</name>
    <dbReference type="NCBI Taxonomy" id="63821"/>
    <lineage>
        <taxon>Eukaryota</taxon>
        <taxon>Fungi</taxon>
        <taxon>Dikarya</taxon>
        <taxon>Ascomycota</taxon>
        <taxon>Pezizomycotina</taxon>
        <taxon>Eurotiomycetes</taxon>
        <taxon>Eurotiomycetidae</taxon>
        <taxon>Eurotiales</taxon>
        <taxon>Aspergillaceae</taxon>
        <taxon>Penicillium</taxon>
    </lineage>
</organism>
<dbReference type="AlphaFoldDB" id="A0AAD6FZY1"/>
<gene>
    <name evidence="1" type="ORF">N7458_010075</name>
</gene>
<reference evidence="1" key="1">
    <citation type="submission" date="2022-12" db="EMBL/GenBank/DDBJ databases">
        <authorList>
            <person name="Petersen C."/>
        </authorList>
    </citation>
    <scope>NUCLEOTIDE SEQUENCE</scope>
    <source>
        <strain evidence="1">IBT 16125</strain>
    </source>
</reference>
<dbReference type="GeneID" id="81603700"/>
<reference evidence="1" key="2">
    <citation type="journal article" date="2023" name="IMA Fungus">
        <title>Comparative genomic study of the Penicillium genus elucidates a diverse pangenome and 15 lateral gene transfer events.</title>
        <authorList>
            <person name="Petersen C."/>
            <person name="Sorensen T."/>
            <person name="Nielsen M.R."/>
            <person name="Sondergaard T.E."/>
            <person name="Sorensen J.L."/>
            <person name="Fitzpatrick D.A."/>
            <person name="Frisvad J.C."/>
            <person name="Nielsen K.L."/>
        </authorList>
    </citation>
    <scope>NUCLEOTIDE SEQUENCE</scope>
    <source>
        <strain evidence="1">IBT 16125</strain>
    </source>
</reference>
<dbReference type="RefSeq" id="XP_056762306.1">
    <property type="nucleotide sequence ID" value="XM_056913457.1"/>
</dbReference>
<accession>A0AAD6FZY1</accession>
<evidence type="ECO:0000313" key="1">
    <source>
        <dbReference type="EMBL" id="KAJ5439077.1"/>
    </source>
</evidence>